<evidence type="ECO:0000259" key="2">
    <source>
        <dbReference type="Pfam" id="PF07859"/>
    </source>
</evidence>
<dbReference type="Gene3D" id="3.40.50.1820">
    <property type="entry name" value="alpha/beta hydrolase"/>
    <property type="match status" value="1"/>
</dbReference>
<name>A0ABD3TTP0_9LAMI</name>
<keyword evidence="4" id="KW-1185">Reference proteome</keyword>
<accession>A0ABD3TTP0</accession>
<feature type="domain" description="Alpha/beta hydrolase fold-3" evidence="2">
    <location>
        <begin position="78"/>
        <end position="296"/>
    </location>
</feature>
<dbReference type="AlphaFoldDB" id="A0ABD3TTP0"/>
<dbReference type="InterPro" id="IPR013094">
    <property type="entry name" value="AB_hydrolase_3"/>
</dbReference>
<dbReference type="EMBL" id="JBJXBP010000003">
    <property type="protein sequence ID" value="KAL3840380.1"/>
    <property type="molecule type" value="Genomic_DNA"/>
</dbReference>
<reference evidence="3 4" key="1">
    <citation type="submission" date="2024-12" db="EMBL/GenBank/DDBJ databases">
        <title>The unique morphological basis and parallel evolutionary history of personate flowers in Penstemon.</title>
        <authorList>
            <person name="Depatie T.H."/>
            <person name="Wessinger C.A."/>
        </authorList>
    </citation>
    <scope>NUCLEOTIDE SEQUENCE [LARGE SCALE GENOMIC DNA]</scope>
    <source>
        <strain evidence="3">WTNN_2</strain>
        <tissue evidence="3">Leaf</tissue>
    </source>
</reference>
<evidence type="ECO:0000313" key="3">
    <source>
        <dbReference type="EMBL" id="KAL3840380.1"/>
    </source>
</evidence>
<dbReference type="SUPFAM" id="SSF53474">
    <property type="entry name" value="alpha/beta-Hydrolases"/>
    <property type="match status" value="1"/>
</dbReference>
<evidence type="ECO:0000256" key="1">
    <source>
        <dbReference type="ARBA" id="ARBA00010515"/>
    </source>
</evidence>
<dbReference type="Pfam" id="PF07859">
    <property type="entry name" value="Abhydrolase_3"/>
    <property type="match status" value="1"/>
</dbReference>
<organism evidence="3 4">
    <name type="scientific">Penstemon smallii</name>
    <dbReference type="NCBI Taxonomy" id="265156"/>
    <lineage>
        <taxon>Eukaryota</taxon>
        <taxon>Viridiplantae</taxon>
        <taxon>Streptophyta</taxon>
        <taxon>Embryophyta</taxon>
        <taxon>Tracheophyta</taxon>
        <taxon>Spermatophyta</taxon>
        <taxon>Magnoliopsida</taxon>
        <taxon>eudicotyledons</taxon>
        <taxon>Gunneridae</taxon>
        <taxon>Pentapetalae</taxon>
        <taxon>asterids</taxon>
        <taxon>lamiids</taxon>
        <taxon>Lamiales</taxon>
        <taxon>Plantaginaceae</taxon>
        <taxon>Cheloneae</taxon>
        <taxon>Penstemon</taxon>
    </lineage>
</organism>
<evidence type="ECO:0000313" key="4">
    <source>
        <dbReference type="Proteomes" id="UP001634393"/>
    </source>
</evidence>
<protein>
    <recommendedName>
        <fullName evidence="2">Alpha/beta hydrolase fold-3 domain-containing protein</fullName>
    </recommendedName>
</protein>
<dbReference type="InterPro" id="IPR050466">
    <property type="entry name" value="Carboxylest/Gibb_receptor"/>
</dbReference>
<comment type="similarity">
    <text evidence="1">Belongs to the 'GDXG' lipolytic enzyme family.</text>
</comment>
<dbReference type="InterPro" id="IPR029058">
    <property type="entry name" value="AB_hydrolase_fold"/>
</dbReference>
<dbReference type="PANTHER" id="PTHR23024">
    <property type="entry name" value="ARYLACETAMIDE DEACETYLASE"/>
    <property type="match status" value="1"/>
</dbReference>
<proteinExistence type="inferred from homology"/>
<gene>
    <name evidence="3" type="ORF">ACJIZ3_024971</name>
</gene>
<comment type="caution">
    <text evidence="3">The sequence shown here is derived from an EMBL/GenBank/DDBJ whole genome shotgun (WGS) entry which is preliminary data.</text>
</comment>
<dbReference type="PANTHER" id="PTHR23024:SF577">
    <property type="entry name" value="CARBOXYLESTERASE 2-RELATED"/>
    <property type="match status" value="1"/>
</dbReference>
<sequence length="319" mass="36003">MDSINSNIIIHDVPPYIRVYKDGTIERLLGTEIAPPTLEDHETKVSSKDILILPEHGVSARIYRPNLHVNHHQKLPLVVYFHGGAFLISSISDPKYHRMLNLLVKEAKIILISIDYRRVPEHPLPIAYDDSWAALQWIGGGNEIWLSENVDFERVYLAGDSAGANISHHIAIKAGLKSNKSLLKFKISGILMVHPYFWGKEPIGAEAENPVFKGVVDKWWEFVCNSEEGCDDPLINPFVIGAPGLEGLECGRILVCVAGNDILRERGRFYYESLVKSKWEGKAELFETEGEDHVFHIIDSTSENSTKLIKRCAEFINHE</sequence>
<dbReference type="Proteomes" id="UP001634393">
    <property type="component" value="Unassembled WGS sequence"/>
</dbReference>